<gene>
    <name evidence="12" type="primary">NR1I2</name>
</gene>
<dbReference type="SUPFAM" id="SSF57716">
    <property type="entry name" value="Glucocorticoid receptor-like (DNA-binding domain)"/>
    <property type="match status" value="1"/>
</dbReference>
<dbReference type="GeneTree" id="ENSGT00940000161118"/>
<evidence type="ECO:0000256" key="6">
    <source>
        <dbReference type="ARBA" id="ARBA00023163"/>
    </source>
</evidence>
<dbReference type="PANTHER" id="PTHR24082:SF39">
    <property type="entry name" value="NUCLEAR RECEPTOR SUBFAMILY 1 GROUP I MEMBER 2"/>
    <property type="match status" value="1"/>
</dbReference>
<accession>H3AQ18</accession>
<evidence type="ECO:0000256" key="4">
    <source>
        <dbReference type="ARBA" id="ARBA00023015"/>
    </source>
</evidence>
<dbReference type="GO" id="GO:0009636">
    <property type="term" value="P:response to toxic substance"/>
    <property type="evidence" value="ECO:0007669"/>
    <property type="project" value="Ensembl"/>
</dbReference>
<dbReference type="PROSITE" id="PS00031">
    <property type="entry name" value="NUCLEAR_REC_DBD_1"/>
    <property type="match status" value="1"/>
</dbReference>
<dbReference type="SMART" id="SM00399">
    <property type="entry name" value="ZnF_C4"/>
    <property type="match status" value="1"/>
</dbReference>
<dbReference type="FunCoup" id="H3AQ18">
    <property type="interactions" value="283"/>
</dbReference>
<dbReference type="eggNOG" id="KOG3575">
    <property type="taxonomic scope" value="Eukaryota"/>
</dbReference>
<dbReference type="STRING" id="7897.ENSLACP00000011739"/>
<dbReference type="EMBL" id="AFYH01059996">
    <property type="status" value="NOT_ANNOTATED_CDS"/>
    <property type="molecule type" value="Genomic_DNA"/>
</dbReference>
<dbReference type="PANTHER" id="PTHR24082">
    <property type="entry name" value="NUCLEAR HORMONE RECEPTOR"/>
    <property type="match status" value="1"/>
</dbReference>
<dbReference type="InterPro" id="IPR050234">
    <property type="entry name" value="Nuclear_hormone_rcpt_NR1"/>
</dbReference>
<keyword evidence="13" id="KW-1185">Reference proteome</keyword>
<evidence type="ECO:0000256" key="9">
    <source>
        <dbReference type="RuleBase" id="RU004334"/>
    </source>
</evidence>
<keyword evidence="1 9" id="KW-0479">Metal-binding</keyword>
<keyword evidence="5 9" id="KW-0238">DNA-binding</keyword>
<evidence type="ECO:0000256" key="5">
    <source>
        <dbReference type="ARBA" id="ARBA00023125"/>
    </source>
</evidence>
<dbReference type="EMBL" id="AFYH01059998">
    <property type="status" value="NOT_ANNOTATED_CDS"/>
    <property type="molecule type" value="Genomic_DNA"/>
</dbReference>
<dbReference type="GO" id="GO:0008270">
    <property type="term" value="F:zinc ion binding"/>
    <property type="evidence" value="ECO:0007669"/>
    <property type="project" value="UniProtKB-KW"/>
</dbReference>
<reference evidence="12" key="3">
    <citation type="submission" date="2025-09" db="UniProtKB">
        <authorList>
            <consortium name="Ensembl"/>
        </authorList>
    </citation>
    <scope>IDENTIFICATION</scope>
</reference>
<proteinExistence type="inferred from homology"/>
<dbReference type="PROSITE" id="PS51843">
    <property type="entry name" value="NR_LBD"/>
    <property type="match status" value="1"/>
</dbReference>
<dbReference type="GO" id="GO:0005634">
    <property type="term" value="C:nucleus"/>
    <property type="evidence" value="ECO:0007669"/>
    <property type="project" value="UniProtKB-SubCell"/>
</dbReference>
<dbReference type="InterPro" id="IPR000536">
    <property type="entry name" value="Nucl_hrmn_rcpt_lig-bd"/>
</dbReference>
<keyword evidence="2 9" id="KW-0863">Zinc-finger</keyword>
<sequence>MDLAKLLEAQLSEDEMPQICDTVLQEDDDGEPKVCRVCGDKATGYHFNAMTCEGCKGFFRRAMKRNIHFSCLFQNSCVVTKANRRQCQACRLKKCLEIGMLKELIMSDEAVEQRRALIKKKKLERRDPLLTAGKVLTLEQESLIRELLQAHSKTFDVTFSSFKQFRVCVCLGGGRDIKTSTWQIFTKLLGQLWREILISVRLSWLLRADGLSRWFLFKNADTENLPVFSMLPHVADLSTYMIGGTINFAKVLHCFREIPFYLKPALLHARSLDYICHYLNFGLLFYCKMLRNLCSKLPFCCSCSVTGFQHHLLEPLLRFHYILRKLELHIEEYVLMQAISLFSPDRPGVKQHHVIDVIQEKIAVTLKTYIDTRRPSRNNHPLLFPKIMAILTELRSLNEEYAKQILQIQNIQPDITPLMMEVFSKPSD</sequence>
<dbReference type="OMA" id="GTCEITQ"/>
<feature type="domain" description="Nuclear receptor" evidence="10">
    <location>
        <begin position="32"/>
        <end position="107"/>
    </location>
</feature>
<organism evidence="12 13">
    <name type="scientific">Latimeria chalumnae</name>
    <name type="common">Coelacanth</name>
    <dbReference type="NCBI Taxonomy" id="7897"/>
    <lineage>
        <taxon>Eukaryota</taxon>
        <taxon>Metazoa</taxon>
        <taxon>Chordata</taxon>
        <taxon>Craniata</taxon>
        <taxon>Vertebrata</taxon>
        <taxon>Euteleostomi</taxon>
        <taxon>Coelacanthiformes</taxon>
        <taxon>Coelacanthidae</taxon>
        <taxon>Latimeria</taxon>
    </lineage>
</organism>
<keyword evidence="4 9" id="KW-0805">Transcription regulation</keyword>
<keyword evidence="6 9" id="KW-0804">Transcription</keyword>
<evidence type="ECO:0000256" key="8">
    <source>
        <dbReference type="ARBA" id="ARBA00023242"/>
    </source>
</evidence>
<dbReference type="EMBL" id="AFYH01059997">
    <property type="status" value="NOT_ANNOTATED_CDS"/>
    <property type="molecule type" value="Genomic_DNA"/>
</dbReference>
<dbReference type="InterPro" id="IPR013088">
    <property type="entry name" value="Znf_NHR/GATA"/>
</dbReference>
<dbReference type="GO" id="GO:0003707">
    <property type="term" value="F:nuclear steroid receptor activity"/>
    <property type="evidence" value="ECO:0007669"/>
    <property type="project" value="Ensembl"/>
</dbReference>
<dbReference type="GO" id="GO:0000122">
    <property type="term" value="P:negative regulation of transcription by RNA polymerase II"/>
    <property type="evidence" value="ECO:0007669"/>
    <property type="project" value="TreeGrafter"/>
</dbReference>
<dbReference type="Pfam" id="PF00104">
    <property type="entry name" value="Hormone_recep"/>
    <property type="match status" value="1"/>
</dbReference>
<keyword evidence="7 9" id="KW-0675">Receptor</keyword>
<feature type="domain" description="NR LBD" evidence="11">
    <location>
        <begin position="139"/>
        <end position="427"/>
    </location>
</feature>
<dbReference type="GO" id="GO:0000978">
    <property type="term" value="F:RNA polymerase II cis-regulatory region sequence-specific DNA binding"/>
    <property type="evidence" value="ECO:0007669"/>
    <property type="project" value="TreeGrafter"/>
</dbReference>
<evidence type="ECO:0000259" key="11">
    <source>
        <dbReference type="PROSITE" id="PS51843"/>
    </source>
</evidence>
<name>H3AQ18_LATCH</name>
<dbReference type="Gene3D" id="1.10.565.10">
    <property type="entry name" value="Retinoid X Receptor"/>
    <property type="match status" value="1"/>
</dbReference>
<evidence type="ECO:0000313" key="12">
    <source>
        <dbReference type="Ensembl" id="ENSLACP00000011739.1"/>
    </source>
</evidence>
<evidence type="ECO:0000256" key="7">
    <source>
        <dbReference type="ARBA" id="ARBA00023170"/>
    </source>
</evidence>
<dbReference type="EMBL" id="AFYH01059999">
    <property type="status" value="NOT_ANNOTATED_CDS"/>
    <property type="molecule type" value="Genomic_DNA"/>
</dbReference>
<evidence type="ECO:0000256" key="2">
    <source>
        <dbReference type="ARBA" id="ARBA00022771"/>
    </source>
</evidence>
<dbReference type="InParanoid" id="H3AQ18"/>
<dbReference type="GO" id="GO:0045944">
    <property type="term" value="P:positive regulation of transcription by RNA polymerase II"/>
    <property type="evidence" value="ECO:0007669"/>
    <property type="project" value="TreeGrafter"/>
</dbReference>
<dbReference type="InterPro" id="IPR001723">
    <property type="entry name" value="Nuclear_hrmn_rcpt"/>
</dbReference>
<keyword evidence="3 9" id="KW-0862">Zinc</keyword>
<reference evidence="12" key="2">
    <citation type="submission" date="2025-08" db="UniProtKB">
        <authorList>
            <consortium name="Ensembl"/>
        </authorList>
    </citation>
    <scope>IDENTIFICATION</scope>
</reference>
<evidence type="ECO:0000256" key="1">
    <source>
        <dbReference type="ARBA" id="ARBA00022723"/>
    </source>
</evidence>
<dbReference type="PRINTS" id="PR00047">
    <property type="entry name" value="STROIDFINGER"/>
</dbReference>
<dbReference type="Pfam" id="PF00105">
    <property type="entry name" value="zf-C4"/>
    <property type="match status" value="1"/>
</dbReference>
<dbReference type="InterPro" id="IPR001628">
    <property type="entry name" value="Znf_hrmn_rcpt"/>
</dbReference>
<evidence type="ECO:0000259" key="10">
    <source>
        <dbReference type="PROSITE" id="PS51030"/>
    </source>
</evidence>
<keyword evidence="8 9" id="KW-0539">Nucleus</keyword>
<dbReference type="Ensembl" id="ENSLACT00000011829.1">
    <property type="protein sequence ID" value="ENSLACP00000011739.1"/>
    <property type="gene ID" value="ENSLACG00000010334.1"/>
</dbReference>
<protein>
    <submittedName>
        <fullName evidence="12">Nuclear receptor subfamily 1 group I member 2</fullName>
    </submittedName>
</protein>
<comment type="similarity">
    <text evidence="9">Belongs to the nuclear hormone receptor family.</text>
</comment>
<dbReference type="FunFam" id="3.30.50.10:FF:000033">
    <property type="entry name" value="Nuclear receptor subfamily 1 group I member 2"/>
    <property type="match status" value="1"/>
</dbReference>
<dbReference type="GO" id="GO:0006366">
    <property type="term" value="P:transcription by RNA polymerase II"/>
    <property type="evidence" value="ECO:0007669"/>
    <property type="project" value="Ensembl"/>
</dbReference>
<dbReference type="Gene3D" id="3.30.50.10">
    <property type="entry name" value="Erythroid Transcription Factor GATA-1, subunit A"/>
    <property type="match status" value="1"/>
</dbReference>
<dbReference type="HOGENOM" id="CLU_007368_12_0_1"/>
<reference evidence="13" key="1">
    <citation type="submission" date="2011-08" db="EMBL/GenBank/DDBJ databases">
        <title>The draft genome of Latimeria chalumnae.</title>
        <authorList>
            <person name="Di Palma F."/>
            <person name="Alfoldi J."/>
            <person name="Johnson J."/>
            <person name="Berlin A."/>
            <person name="Gnerre S."/>
            <person name="Jaffe D."/>
            <person name="MacCallum I."/>
            <person name="Young S."/>
            <person name="Walker B.J."/>
            <person name="Lander E."/>
            <person name="Lindblad-Toh K."/>
        </authorList>
    </citation>
    <scope>NUCLEOTIDE SEQUENCE [LARGE SCALE GENOMIC DNA]</scope>
    <source>
        <strain evidence="13">Wild caught</strain>
    </source>
</reference>
<dbReference type="EMBL" id="AFYH01059995">
    <property type="status" value="NOT_ANNOTATED_CDS"/>
    <property type="molecule type" value="Genomic_DNA"/>
</dbReference>
<dbReference type="SUPFAM" id="SSF48508">
    <property type="entry name" value="Nuclear receptor ligand-binding domain"/>
    <property type="match status" value="1"/>
</dbReference>
<dbReference type="PRINTS" id="PR00398">
    <property type="entry name" value="STRDHORMONER"/>
</dbReference>
<dbReference type="GO" id="GO:0030154">
    <property type="term" value="P:cell differentiation"/>
    <property type="evidence" value="ECO:0007669"/>
    <property type="project" value="TreeGrafter"/>
</dbReference>
<dbReference type="SMART" id="SM00430">
    <property type="entry name" value="HOLI"/>
    <property type="match status" value="1"/>
</dbReference>
<evidence type="ECO:0000256" key="3">
    <source>
        <dbReference type="ARBA" id="ARBA00022833"/>
    </source>
</evidence>
<evidence type="ECO:0000313" key="13">
    <source>
        <dbReference type="Proteomes" id="UP000008672"/>
    </source>
</evidence>
<comment type="subcellular location">
    <subcellularLocation>
        <location evidence="9">Nucleus</location>
    </subcellularLocation>
</comment>
<dbReference type="AlphaFoldDB" id="H3AQ18"/>
<dbReference type="PROSITE" id="PS51030">
    <property type="entry name" value="NUCLEAR_REC_DBD_2"/>
    <property type="match status" value="1"/>
</dbReference>
<dbReference type="InterPro" id="IPR035500">
    <property type="entry name" value="NHR-like_dom_sf"/>
</dbReference>
<dbReference type="Proteomes" id="UP000008672">
    <property type="component" value="Unassembled WGS sequence"/>
</dbReference>